<feature type="transmembrane region" description="Helical" evidence="1">
    <location>
        <begin position="53"/>
        <end position="73"/>
    </location>
</feature>
<dbReference type="EMBL" id="CP011853">
    <property type="protein sequence ID" value="ALG84052.1"/>
    <property type="molecule type" value="Genomic_DNA"/>
</dbReference>
<evidence type="ECO:0000313" key="2">
    <source>
        <dbReference type="EMBL" id="ALG84052.1"/>
    </source>
</evidence>
<keyword evidence="3" id="KW-1185">Reference proteome</keyword>
<sequence length="109" mass="11436">MTILDIVGAVLGWIALIAAAGMAVFYSFFFVMITDSCFGPTVCDEDRVGDGMFIVWGGALLALVTTMVGTVVCAAKGRLVFYWPLIGLAIAIVGFHFGVTTAESGGPQH</sequence>
<dbReference type="STRING" id="1136941.ACH46_05440"/>
<name>A0A0N9N7Q4_9ACTN</name>
<organism evidence="2 3">
    <name type="scientific">Gordonia phthalatica</name>
    <dbReference type="NCBI Taxonomy" id="1136941"/>
    <lineage>
        <taxon>Bacteria</taxon>
        <taxon>Bacillati</taxon>
        <taxon>Actinomycetota</taxon>
        <taxon>Actinomycetes</taxon>
        <taxon>Mycobacteriales</taxon>
        <taxon>Gordoniaceae</taxon>
        <taxon>Gordonia</taxon>
    </lineage>
</organism>
<evidence type="ECO:0000256" key="1">
    <source>
        <dbReference type="SAM" id="Phobius"/>
    </source>
</evidence>
<dbReference type="PATRIC" id="fig|1136941.3.peg.1114"/>
<protein>
    <submittedName>
        <fullName evidence="2">Uncharacterized protein</fullName>
    </submittedName>
</protein>
<proteinExistence type="predicted"/>
<keyword evidence="1" id="KW-0812">Transmembrane</keyword>
<gene>
    <name evidence="2" type="ORF">ACH46_05440</name>
</gene>
<accession>A0A0N9N7Q4</accession>
<dbReference type="Proteomes" id="UP000063789">
    <property type="component" value="Chromosome"/>
</dbReference>
<reference evidence="2 3" key="2">
    <citation type="journal article" date="2017" name="Int. J. Syst. Evol. Microbiol.">
        <title>Gordonia phthalatica sp. nov., a di-n-butyl phthalate-degrading bacterium isolated from activated sludge.</title>
        <authorList>
            <person name="Jin D."/>
            <person name="Kong X."/>
            <person name="Jia M."/>
            <person name="Yu X."/>
            <person name="Wang X."/>
            <person name="Zhuang X."/>
            <person name="Deng Y."/>
            <person name="Bai Z."/>
        </authorList>
    </citation>
    <scope>NUCLEOTIDE SEQUENCE [LARGE SCALE GENOMIC DNA]</scope>
    <source>
        <strain evidence="2 3">QH-11</strain>
    </source>
</reference>
<dbReference type="KEGG" id="goq:ACH46_05440"/>
<dbReference type="OrthoDB" id="4733379at2"/>
<dbReference type="AlphaFoldDB" id="A0A0N9N7Q4"/>
<feature type="transmembrane region" description="Helical" evidence="1">
    <location>
        <begin position="80"/>
        <end position="99"/>
    </location>
</feature>
<evidence type="ECO:0000313" key="3">
    <source>
        <dbReference type="Proteomes" id="UP000063789"/>
    </source>
</evidence>
<feature type="transmembrane region" description="Helical" evidence="1">
    <location>
        <begin position="7"/>
        <end position="33"/>
    </location>
</feature>
<keyword evidence="1" id="KW-1133">Transmembrane helix</keyword>
<reference evidence="3" key="1">
    <citation type="submission" date="2015-06" db="EMBL/GenBank/DDBJ databases">
        <title>Complete genome sequence and metabolic analysis of phthalate degradation pathway in Gordonia sp. QH-11.</title>
        <authorList>
            <person name="Jin D."/>
            <person name="Kong X."/>
            <person name="Bai Z."/>
        </authorList>
    </citation>
    <scope>NUCLEOTIDE SEQUENCE [LARGE SCALE GENOMIC DNA]</scope>
    <source>
        <strain evidence="3">QH-11</strain>
    </source>
</reference>
<keyword evidence="1" id="KW-0472">Membrane</keyword>